<comment type="function">
    <text evidence="3">Acetylation of prosthetic group (2-(5''-phosphoribosyl)-3'-dephosphocoenzyme-A) of the gamma subunit of citrate lyase.</text>
</comment>
<evidence type="ECO:0000259" key="4">
    <source>
        <dbReference type="SMART" id="SM00764"/>
    </source>
</evidence>
<gene>
    <name evidence="5" type="primary">citC</name>
    <name evidence="5" type="ORF">J2D75_13795</name>
</gene>
<organism evidence="5 6">
    <name type="scientific">Acetobacter suratthaniensis</name>
    <dbReference type="NCBI Taxonomy" id="1502841"/>
    <lineage>
        <taxon>Bacteria</taxon>
        <taxon>Pseudomonadati</taxon>
        <taxon>Pseudomonadota</taxon>
        <taxon>Alphaproteobacteria</taxon>
        <taxon>Acetobacterales</taxon>
        <taxon>Acetobacteraceae</taxon>
        <taxon>Acetobacter</taxon>
    </lineage>
</organism>
<keyword evidence="6" id="KW-1185">Reference proteome</keyword>
<dbReference type="InterPro" id="IPR013166">
    <property type="entry name" value="Citrate_lyase_ligase_C"/>
</dbReference>
<dbReference type="NCBIfam" id="TIGR00125">
    <property type="entry name" value="cyt_tran_rel"/>
    <property type="match status" value="1"/>
</dbReference>
<dbReference type="PIRSF" id="PIRSF005751">
    <property type="entry name" value="Acet_citr_lig"/>
    <property type="match status" value="1"/>
</dbReference>
<sequence>MMLRFVRKTHFAEVSIIVISGEDLIDYRTRIEKFLQNNGLDMDARIAKFVVAMNDYDANIVACAGLDGNIVKCVCVDQTYRGSELSLVIGTELVKQAFQDGHDDLFLYTKEKNKQRFNGWGFSPLVVTKGGVTFMEYNKRKLENYLQSLRSKRTSGTRVGSIVMNANPFTKGHRYLVERAAAECDCVHVFMVKEDVSFFRYKDRFRLVKDGLQDLSNVILHPGSDYIVSHATFPQYFIKDKHQVNRQASAVDALMFRQYIAPALGISVRYVGSEPIDETTSMYNCVLKEYLELPMGSEPPVELREVKRLECCGSVISASRVRALMKSESIRPIEALVPKNTFVFIEKYLMTSQKQKEFL</sequence>
<comment type="catalytic activity">
    <reaction evidence="3">
        <text>holo-[citrate lyase ACP] + acetate + ATP = acetyl-[citrate lyase ACP] + AMP + diphosphate</text>
        <dbReference type="Rhea" id="RHEA:23788"/>
        <dbReference type="Rhea" id="RHEA-COMP:10158"/>
        <dbReference type="Rhea" id="RHEA-COMP:13710"/>
        <dbReference type="ChEBI" id="CHEBI:30089"/>
        <dbReference type="ChEBI" id="CHEBI:30616"/>
        <dbReference type="ChEBI" id="CHEBI:33019"/>
        <dbReference type="ChEBI" id="CHEBI:82683"/>
        <dbReference type="ChEBI" id="CHEBI:137976"/>
        <dbReference type="ChEBI" id="CHEBI:456215"/>
        <dbReference type="EC" id="6.2.1.22"/>
    </reaction>
</comment>
<dbReference type="RefSeq" id="WP_207855371.1">
    <property type="nucleotide sequence ID" value="NZ_JAFVMG010000029.1"/>
</dbReference>
<dbReference type="SMART" id="SM00764">
    <property type="entry name" value="Citrate_ly_lig"/>
    <property type="match status" value="1"/>
</dbReference>
<evidence type="ECO:0000256" key="3">
    <source>
        <dbReference type="PIRNR" id="PIRNR005751"/>
    </source>
</evidence>
<dbReference type="EMBL" id="JAFVMG010000029">
    <property type="protein sequence ID" value="MBO1329535.1"/>
    <property type="molecule type" value="Genomic_DNA"/>
</dbReference>
<evidence type="ECO:0000256" key="2">
    <source>
        <dbReference type="ARBA" id="ARBA00022840"/>
    </source>
</evidence>
<dbReference type="PANTHER" id="PTHR40599:SF1">
    <property type="entry name" value="[CITRATE [PRO-3S]-LYASE] LIGASE"/>
    <property type="match status" value="1"/>
</dbReference>
<dbReference type="InterPro" id="IPR004821">
    <property type="entry name" value="Cyt_trans-like"/>
</dbReference>
<protein>
    <recommendedName>
        <fullName evidence="3">[Citrate [pro-3S]-lyase] ligase</fullName>
        <ecNumber evidence="3">6.2.1.22</ecNumber>
    </recommendedName>
</protein>
<dbReference type="InterPro" id="IPR014729">
    <property type="entry name" value="Rossmann-like_a/b/a_fold"/>
</dbReference>
<dbReference type="InterPro" id="IPR005216">
    <property type="entry name" value="Citrate_lyase_ligase"/>
</dbReference>
<proteinExistence type="predicted"/>
<keyword evidence="3 5" id="KW-0436">Ligase</keyword>
<dbReference type="Proteomes" id="UP000664399">
    <property type="component" value="Unassembled WGS sequence"/>
</dbReference>
<reference evidence="5 6" key="1">
    <citation type="submission" date="2021-03" db="EMBL/GenBank/DDBJ databases">
        <title>The complete genome sequence of Acetobacter suratthaniensis TBRC 1719.</title>
        <authorList>
            <person name="Charoenyingcharoen P."/>
            <person name="Yukphan P."/>
        </authorList>
    </citation>
    <scope>NUCLEOTIDE SEQUENCE [LARGE SCALE GENOMIC DNA]</scope>
    <source>
        <strain evidence="5 6">TBRC 1719</strain>
    </source>
</reference>
<evidence type="ECO:0000256" key="1">
    <source>
        <dbReference type="ARBA" id="ARBA00022741"/>
    </source>
</evidence>
<dbReference type="SUPFAM" id="SSF52374">
    <property type="entry name" value="Nucleotidylyl transferase"/>
    <property type="match status" value="1"/>
</dbReference>
<name>A0ABS3LQ96_9PROT</name>
<accession>A0ABS3LQ96</accession>
<dbReference type="EC" id="6.2.1.22" evidence="3"/>
<dbReference type="PANTHER" id="PTHR40599">
    <property type="entry name" value="[CITRATE [PRO-3S]-LYASE] LIGASE"/>
    <property type="match status" value="1"/>
</dbReference>
<evidence type="ECO:0000313" key="6">
    <source>
        <dbReference type="Proteomes" id="UP000664399"/>
    </source>
</evidence>
<dbReference type="NCBIfam" id="TIGR00124">
    <property type="entry name" value="cit_ly_ligase"/>
    <property type="match status" value="1"/>
</dbReference>
<keyword evidence="1 3" id="KW-0547">Nucleotide-binding</keyword>
<keyword evidence="2 3" id="KW-0067">ATP-binding</keyword>
<dbReference type="GO" id="GO:0008771">
    <property type="term" value="F:[citrate (pro-3S)-lyase] ligase activity"/>
    <property type="evidence" value="ECO:0007669"/>
    <property type="project" value="UniProtKB-EC"/>
</dbReference>
<dbReference type="Gene3D" id="3.40.50.620">
    <property type="entry name" value="HUPs"/>
    <property type="match status" value="1"/>
</dbReference>
<comment type="caution">
    <text evidence="5">The sequence shown here is derived from an EMBL/GenBank/DDBJ whole genome shotgun (WGS) entry which is preliminary data.</text>
</comment>
<feature type="domain" description="Citrate lyase ligase C-terminal" evidence="4">
    <location>
        <begin position="159"/>
        <end position="345"/>
    </location>
</feature>
<dbReference type="Pfam" id="PF08218">
    <property type="entry name" value="Citrate_ly_lig"/>
    <property type="match status" value="1"/>
</dbReference>
<evidence type="ECO:0000313" key="5">
    <source>
        <dbReference type="EMBL" id="MBO1329535.1"/>
    </source>
</evidence>